<dbReference type="EMBL" id="PDUG01000002">
    <property type="protein sequence ID" value="PIC49583.1"/>
    <property type="molecule type" value="Genomic_DNA"/>
</dbReference>
<dbReference type="InterPro" id="IPR013083">
    <property type="entry name" value="Znf_RING/FYVE/PHD"/>
</dbReference>
<dbReference type="GO" id="GO:0008270">
    <property type="term" value="F:zinc ion binding"/>
    <property type="evidence" value="ECO:0007669"/>
    <property type="project" value="UniProtKB-KW"/>
</dbReference>
<dbReference type="SUPFAM" id="SSF57850">
    <property type="entry name" value="RING/U-box"/>
    <property type="match status" value="3"/>
</dbReference>
<evidence type="ECO:0000313" key="14">
    <source>
        <dbReference type="Proteomes" id="UP000230233"/>
    </source>
</evidence>
<comment type="pathway">
    <text evidence="2">Protein modification; protein ubiquitination.</text>
</comment>
<dbReference type="Gene3D" id="1.20.120.1750">
    <property type="match status" value="1"/>
</dbReference>
<gene>
    <name evidence="13" type="primary">Cnig_chr_II.g8138</name>
    <name evidence="13" type="ORF">B9Z55_008138</name>
</gene>
<dbReference type="InterPro" id="IPR054694">
    <property type="entry name" value="Parkin-like_IBR"/>
</dbReference>
<comment type="similarity">
    <text evidence="3">Belongs to the RBR family. Ariadne subfamily.</text>
</comment>
<keyword evidence="6" id="KW-0479">Metal-binding</keyword>
<evidence type="ECO:0000256" key="11">
    <source>
        <dbReference type="SAM" id="MobiDB-lite"/>
    </source>
</evidence>
<keyword evidence="8" id="KW-0863">Zinc-finger</keyword>
<dbReference type="Pfam" id="PF01485">
    <property type="entry name" value="IBR"/>
    <property type="match status" value="1"/>
</dbReference>
<evidence type="ECO:0000256" key="8">
    <source>
        <dbReference type="ARBA" id="ARBA00022771"/>
    </source>
</evidence>
<sequence>MDSDGSDEMMYDDNRDMQEEDSSGTESEEKYEKSDEFQILDPTALECTMTASISGVVETLGIPSGTARVLLQKFKWNNDALMDKFYESTDAENLLKAYKIESSESQGSSETGDCDICCDTSTLTGMSCGHVACNECWKTFIMEQVKEGHSEIQCMASKCELLMPDEKVMGYLEDSEPLKRMIINNYVQTNVFLKWCPGPNCENAVKSDYCNPHLVTCTCGTRYCFSCCDDFHSPINCRQMKLWVKKCSESGENATWIIQNTKDCPKCLTSIEKNGGCNYMRCTKPACGYQFCWICMNDWEVHKHAWYNCSSFDKAKETDRKEYRSNHDRYLFFYNRYRIHVESVKLEKKLVKKVEKLMDKMQELSIPWSEVLYLRAAVDTLSNCRRTLMYTYVFAFYLNSNNHSIMFENNQKDLEMATEQLSGFLERDMEKVDDLKALNRDVQDKCRYVEHRRKVLLDHCSEGVEQGIWDFIEE</sequence>
<feature type="region of interest" description="Disordered" evidence="11">
    <location>
        <begin position="1"/>
        <end position="35"/>
    </location>
</feature>
<feature type="compositionally biased region" description="Acidic residues" evidence="11">
    <location>
        <begin position="1"/>
        <end position="11"/>
    </location>
</feature>
<feature type="domain" description="RING-type" evidence="12">
    <location>
        <begin position="110"/>
        <end position="313"/>
    </location>
</feature>
<dbReference type="PROSITE" id="PS51873">
    <property type="entry name" value="TRIAD"/>
    <property type="match status" value="1"/>
</dbReference>
<evidence type="ECO:0000256" key="5">
    <source>
        <dbReference type="ARBA" id="ARBA00022679"/>
    </source>
</evidence>
<evidence type="ECO:0000313" key="13">
    <source>
        <dbReference type="EMBL" id="PIC49583.1"/>
    </source>
</evidence>
<comment type="catalytic activity">
    <reaction evidence="1">
        <text>[E2 ubiquitin-conjugating enzyme]-S-ubiquitinyl-L-cysteine + [acceptor protein]-L-lysine = [E2 ubiquitin-conjugating enzyme]-L-cysteine + [acceptor protein]-N(6)-ubiquitinyl-L-lysine.</text>
        <dbReference type="EC" id="2.3.2.31"/>
    </reaction>
</comment>
<dbReference type="GO" id="GO:0061630">
    <property type="term" value="F:ubiquitin protein ligase activity"/>
    <property type="evidence" value="ECO:0007669"/>
    <property type="project" value="UniProtKB-EC"/>
</dbReference>
<dbReference type="PANTHER" id="PTHR11685">
    <property type="entry name" value="RBR FAMILY RING FINGER AND IBR DOMAIN-CONTAINING"/>
    <property type="match status" value="1"/>
</dbReference>
<dbReference type="FunFam" id="1.20.120.1750:FF:000007">
    <property type="entry name" value="RBR-type E3 ubiquitin transferase"/>
    <property type="match status" value="1"/>
</dbReference>
<evidence type="ECO:0000256" key="2">
    <source>
        <dbReference type="ARBA" id="ARBA00004906"/>
    </source>
</evidence>
<dbReference type="Gene3D" id="3.30.40.10">
    <property type="entry name" value="Zinc/RING finger domain, C3HC4 (zinc finger)"/>
    <property type="match status" value="1"/>
</dbReference>
<dbReference type="InterPro" id="IPR045840">
    <property type="entry name" value="Ariadne"/>
</dbReference>
<evidence type="ECO:0000256" key="6">
    <source>
        <dbReference type="ARBA" id="ARBA00022723"/>
    </source>
</evidence>
<keyword evidence="10" id="KW-0862">Zinc</keyword>
<name>A0A2G5VCU6_9PELO</name>
<keyword evidence="14" id="KW-1185">Reference proteome</keyword>
<evidence type="ECO:0000256" key="1">
    <source>
        <dbReference type="ARBA" id="ARBA00001798"/>
    </source>
</evidence>
<evidence type="ECO:0000259" key="12">
    <source>
        <dbReference type="PROSITE" id="PS51873"/>
    </source>
</evidence>
<proteinExistence type="inferred from homology"/>
<keyword evidence="9" id="KW-0833">Ubl conjugation pathway</keyword>
<dbReference type="EC" id="2.3.2.31" evidence="4"/>
<dbReference type="Pfam" id="PF22605">
    <property type="entry name" value="IBR_2"/>
    <property type="match status" value="1"/>
</dbReference>
<dbReference type="InterPro" id="IPR002867">
    <property type="entry name" value="IBR_dom"/>
</dbReference>
<evidence type="ECO:0000256" key="4">
    <source>
        <dbReference type="ARBA" id="ARBA00012251"/>
    </source>
</evidence>
<protein>
    <recommendedName>
        <fullName evidence="4">RBR-type E3 ubiquitin transferase</fullName>
        <ecNumber evidence="4">2.3.2.31</ecNumber>
    </recommendedName>
</protein>
<dbReference type="AlphaFoldDB" id="A0A2G5VCU6"/>
<organism evidence="13 14">
    <name type="scientific">Caenorhabditis nigoni</name>
    <dbReference type="NCBI Taxonomy" id="1611254"/>
    <lineage>
        <taxon>Eukaryota</taxon>
        <taxon>Metazoa</taxon>
        <taxon>Ecdysozoa</taxon>
        <taxon>Nematoda</taxon>
        <taxon>Chromadorea</taxon>
        <taxon>Rhabditida</taxon>
        <taxon>Rhabditina</taxon>
        <taxon>Rhabditomorpha</taxon>
        <taxon>Rhabditoidea</taxon>
        <taxon>Rhabditidae</taxon>
        <taxon>Peloderinae</taxon>
        <taxon>Caenorhabditis</taxon>
    </lineage>
</organism>
<dbReference type="InterPro" id="IPR031127">
    <property type="entry name" value="E3_UB_ligase_RBR"/>
</dbReference>
<keyword evidence="5" id="KW-0808">Transferase</keyword>
<evidence type="ECO:0000256" key="3">
    <source>
        <dbReference type="ARBA" id="ARBA00005884"/>
    </source>
</evidence>
<evidence type="ECO:0000256" key="9">
    <source>
        <dbReference type="ARBA" id="ARBA00022786"/>
    </source>
</evidence>
<evidence type="ECO:0000256" key="10">
    <source>
        <dbReference type="ARBA" id="ARBA00022833"/>
    </source>
</evidence>
<dbReference type="Pfam" id="PF19422">
    <property type="entry name" value="Ariadne"/>
    <property type="match status" value="1"/>
</dbReference>
<dbReference type="Proteomes" id="UP000230233">
    <property type="component" value="Chromosome II"/>
</dbReference>
<dbReference type="Pfam" id="PF21235">
    <property type="entry name" value="UBA_ARI1"/>
    <property type="match status" value="1"/>
</dbReference>
<dbReference type="FunFam" id="3.30.40.10:FF:001216">
    <property type="entry name" value="RBR-type E3 ubiquitin transferase"/>
    <property type="match status" value="1"/>
</dbReference>
<dbReference type="InterPro" id="IPR048962">
    <property type="entry name" value="ARIH1-like_UBL"/>
</dbReference>
<comment type="caution">
    <text evidence="13">The sequence shown here is derived from an EMBL/GenBank/DDBJ whole genome shotgun (WGS) entry which is preliminary data.</text>
</comment>
<dbReference type="SMART" id="SM00647">
    <property type="entry name" value="IBR"/>
    <property type="match status" value="2"/>
</dbReference>
<dbReference type="InterPro" id="IPR044066">
    <property type="entry name" value="TRIAD_supradom"/>
</dbReference>
<dbReference type="OrthoDB" id="69641at2759"/>
<keyword evidence="7" id="KW-0677">Repeat</keyword>
<evidence type="ECO:0000256" key="7">
    <source>
        <dbReference type="ARBA" id="ARBA00022737"/>
    </source>
</evidence>
<dbReference type="GO" id="GO:0016567">
    <property type="term" value="P:protein ubiquitination"/>
    <property type="evidence" value="ECO:0007669"/>
    <property type="project" value="InterPro"/>
</dbReference>
<accession>A0A2G5VCU6</accession>
<reference evidence="14" key="1">
    <citation type="submission" date="2017-10" db="EMBL/GenBank/DDBJ databases">
        <title>Rapid genome shrinkage in a self-fertile nematode reveals novel sperm competition proteins.</title>
        <authorList>
            <person name="Yin D."/>
            <person name="Schwarz E.M."/>
            <person name="Thomas C.G."/>
            <person name="Felde R.L."/>
            <person name="Korf I.F."/>
            <person name="Cutter A.D."/>
            <person name="Schartner C.M."/>
            <person name="Ralston E.J."/>
            <person name="Meyer B.J."/>
            <person name="Haag E.S."/>
        </authorList>
    </citation>
    <scope>NUCLEOTIDE SEQUENCE [LARGE SCALE GENOMIC DNA]</scope>
    <source>
        <strain evidence="14">JU1422</strain>
    </source>
</reference>